<evidence type="ECO:0000313" key="2">
    <source>
        <dbReference type="Proteomes" id="UP001620626"/>
    </source>
</evidence>
<reference evidence="1 2" key="1">
    <citation type="submission" date="2024-10" db="EMBL/GenBank/DDBJ databases">
        <authorList>
            <person name="Kim D."/>
        </authorList>
    </citation>
    <scope>NUCLEOTIDE SEQUENCE [LARGE SCALE GENOMIC DNA]</scope>
    <source>
        <strain evidence="1">BH-2024</strain>
    </source>
</reference>
<sequence>MLEASRQIHKFFYDCIRDSLARIVEKTHARPEELGRDSLHGIGAQIEGDAKPLRDAYARERAMKIVGKENEVPKAWHLDTREKNFRTCRALGRQLLERNHYASAKAS</sequence>
<dbReference type="Proteomes" id="UP001620626">
    <property type="component" value="Unassembled WGS sequence"/>
</dbReference>
<organism evidence="1 2">
    <name type="scientific">Heterodera trifolii</name>
    <dbReference type="NCBI Taxonomy" id="157864"/>
    <lineage>
        <taxon>Eukaryota</taxon>
        <taxon>Metazoa</taxon>
        <taxon>Ecdysozoa</taxon>
        <taxon>Nematoda</taxon>
        <taxon>Chromadorea</taxon>
        <taxon>Rhabditida</taxon>
        <taxon>Tylenchina</taxon>
        <taxon>Tylenchomorpha</taxon>
        <taxon>Tylenchoidea</taxon>
        <taxon>Heteroderidae</taxon>
        <taxon>Heteroderinae</taxon>
        <taxon>Heterodera</taxon>
    </lineage>
</organism>
<accession>A0ABD2I1M7</accession>
<protein>
    <submittedName>
        <fullName evidence="1">Uncharacterized protein</fullName>
    </submittedName>
</protein>
<name>A0ABD2I1M7_9BILA</name>
<keyword evidence="2" id="KW-1185">Reference proteome</keyword>
<gene>
    <name evidence="1" type="ORF">niasHT_032532</name>
</gene>
<dbReference type="AlphaFoldDB" id="A0ABD2I1M7"/>
<evidence type="ECO:0000313" key="1">
    <source>
        <dbReference type="EMBL" id="KAL3071291.1"/>
    </source>
</evidence>
<proteinExistence type="predicted"/>
<dbReference type="EMBL" id="JBICBT010001361">
    <property type="protein sequence ID" value="KAL3071291.1"/>
    <property type="molecule type" value="Genomic_DNA"/>
</dbReference>
<comment type="caution">
    <text evidence="1">The sequence shown here is derived from an EMBL/GenBank/DDBJ whole genome shotgun (WGS) entry which is preliminary data.</text>
</comment>